<evidence type="ECO:0000313" key="2">
    <source>
        <dbReference type="Proteomes" id="UP000092460"/>
    </source>
</evidence>
<accession>A0A1B0BHF0</accession>
<reference evidence="1" key="2">
    <citation type="submission" date="2020-05" db="UniProtKB">
        <authorList>
            <consortium name="EnsemblMetazoa"/>
        </authorList>
    </citation>
    <scope>IDENTIFICATION</scope>
    <source>
        <strain evidence="1">IAEA</strain>
    </source>
</reference>
<protein>
    <submittedName>
        <fullName evidence="1">Uncharacterized protein</fullName>
    </submittedName>
</protein>
<keyword evidence="2" id="KW-1185">Reference proteome</keyword>
<dbReference type="EnsemblMetazoa" id="GPPI030160-RA">
    <property type="protein sequence ID" value="GPPI030160-PA"/>
    <property type="gene ID" value="GPPI030160"/>
</dbReference>
<proteinExistence type="predicted"/>
<dbReference type="VEuPathDB" id="VectorBase:GPPI030160"/>
<organism evidence="1 2">
    <name type="scientific">Glossina palpalis gambiensis</name>
    <dbReference type="NCBI Taxonomy" id="67801"/>
    <lineage>
        <taxon>Eukaryota</taxon>
        <taxon>Metazoa</taxon>
        <taxon>Ecdysozoa</taxon>
        <taxon>Arthropoda</taxon>
        <taxon>Hexapoda</taxon>
        <taxon>Insecta</taxon>
        <taxon>Pterygota</taxon>
        <taxon>Neoptera</taxon>
        <taxon>Endopterygota</taxon>
        <taxon>Diptera</taxon>
        <taxon>Brachycera</taxon>
        <taxon>Muscomorpha</taxon>
        <taxon>Hippoboscoidea</taxon>
        <taxon>Glossinidae</taxon>
        <taxon>Glossina</taxon>
    </lineage>
</organism>
<evidence type="ECO:0000313" key="1">
    <source>
        <dbReference type="EnsemblMetazoa" id="GPPI030160-PA"/>
    </source>
</evidence>
<dbReference type="EMBL" id="JXJN01014323">
    <property type="status" value="NOT_ANNOTATED_CDS"/>
    <property type="molecule type" value="Genomic_DNA"/>
</dbReference>
<name>A0A1B0BHF0_9MUSC</name>
<dbReference type="AlphaFoldDB" id="A0A1B0BHF0"/>
<reference evidence="2" key="1">
    <citation type="submission" date="2015-01" db="EMBL/GenBank/DDBJ databases">
        <authorList>
            <person name="Aksoy S."/>
            <person name="Warren W."/>
            <person name="Wilson R.K."/>
        </authorList>
    </citation>
    <scope>NUCLEOTIDE SEQUENCE [LARGE SCALE GENOMIC DNA]</scope>
    <source>
        <strain evidence="2">IAEA</strain>
    </source>
</reference>
<sequence length="84" mass="9322">MLTCNISLQTNNRKRADQSKYVSRLQVFLGSCAPGGPPNEHELTLSKSFIFFGTNTSISDSNGPETILPFMYIIPPEPKTELCK</sequence>
<dbReference type="Proteomes" id="UP000092460">
    <property type="component" value="Unassembled WGS sequence"/>
</dbReference>